<keyword evidence="4 13" id="KW-0004">4Fe-4S</keyword>
<keyword evidence="5 13" id="KW-0808">Transferase</keyword>
<proteinExistence type="inferred from homology"/>
<dbReference type="UniPathway" id="UPA00078">
    <property type="reaction ID" value="UER00162"/>
</dbReference>
<comment type="caution">
    <text evidence="13">Lacks conserved residue(s) required for the propagation of feature annotation.</text>
</comment>
<dbReference type="EMBL" id="FMYU01000003">
    <property type="protein sequence ID" value="SDC22413.1"/>
    <property type="molecule type" value="Genomic_DNA"/>
</dbReference>
<feature type="binding site" evidence="13 14">
    <location>
        <position position="63"/>
    </location>
    <ligand>
        <name>[4Fe-4S] cluster</name>
        <dbReference type="ChEBI" id="CHEBI:49883"/>
        <note>4Fe-4S-S-AdoMet</note>
    </ligand>
</feature>
<dbReference type="Gene3D" id="3.20.20.70">
    <property type="entry name" value="Aldolase class I"/>
    <property type="match status" value="1"/>
</dbReference>
<dbReference type="GO" id="GO:0005506">
    <property type="term" value="F:iron ion binding"/>
    <property type="evidence" value="ECO:0007669"/>
    <property type="project" value="UniProtKB-UniRule"/>
</dbReference>
<feature type="binding site" evidence="13 14">
    <location>
        <position position="70"/>
    </location>
    <ligand>
        <name>[4Fe-4S] cluster</name>
        <dbReference type="ChEBI" id="CHEBI:49883"/>
        <note>4Fe-4S-S-AdoMet</note>
    </ligand>
</feature>
<dbReference type="SFLD" id="SFLDS00029">
    <property type="entry name" value="Radical_SAM"/>
    <property type="match status" value="1"/>
</dbReference>
<dbReference type="NCBIfam" id="TIGR00433">
    <property type="entry name" value="bioB"/>
    <property type="match status" value="1"/>
</dbReference>
<evidence type="ECO:0000256" key="13">
    <source>
        <dbReference type="HAMAP-Rule" id="MF_01694"/>
    </source>
</evidence>
<dbReference type="SMART" id="SM00876">
    <property type="entry name" value="BATS"/>
    <property type="match status" value="1"/>
</dbReference>
<dbReference type="SFLD" id="SFLDG01060">
    <property type="entry name" value="BATS_domain_containing"/>
    <property type="match status" value="1"/>
</dbReference>
<feature type="binding site" evidence="13 14">
    <location>
        <position position="107"/>
    </location>
    <ligand>
        <name>[2Fe-2S] cluster</name>
        <dbReference type="ChEBI" id="CHEBI:190135"/>
    </ligand>
</feature>
<comment type="cofactor">
    <cofactor evidence="13 14">
        <name>[4Fe-4S] cluster</name>
        <dbReference type="ChEBI" id="CHEBI:49883"/>
    </cofactor>
    <text evidence="13 14">Binds 1 [4Fe-4S] cluster. The cluster is coordinated with 3 cysteines and an exchangeable S-adenosyl-L-methionine.</text>
</comment>
<dbReference type="InterPro" id="IPR007197">
    <property type="entry name" value="rSAM"/>
</dbReference>
<evidence type="ECO:0000256" key="3">
    <source>
        <dbReference type="ARBA" id="ARBA00012236"/>
    </source>
</evidence>
<evidence type="ECO:0000256" key="14">
    <source>
        <dbReference type="PIRSR" id="PIRSR001619-1"/>
    </source>
</evidence>
<comment type="catalytic activity">
    <reaction evidence="12 13">
        <text>(4R,5S)-dethiobiotin + (sulfur carrier)-SH + 2 reduced [2Fe-2S]-[ferredoxin] + 2 S-adenosyl-L-methionine = (sulfur carrier)-H + biotin + 2 5'-deoxyadenosine + 2 L-methionine + 2 oxidized [2Fe-2S]-[ferredoxin]</text>
        <dbReference type="Rhea" id="RHEA:22060"/>
        <dbReference type="Rhea" id="RHEA-COMP:10000"/>
        <dbReference type="Rhea" id="RHEA-COMP:10001"/>
        <dbReference type="Rhea" id="RHEA-COMP:14737"/>
        <dbReference type="Rhea" id="RHEA-COMP:14739"/>
        <dbReference type="ChEBI" id="CHEBI:17319"/>
        <dbReference type="ChEBI" id="CHEBI:29917"/>
        <dbReference type="ChEBI" id="CHEBI:33737"/>
        <dbReference type="ChEBI" id="CHEBI:33738"/>
        <dbReference type="ChEBI" id="CHEBI:57586"/>
        <dbReference type="ChEBI" id="CHEBI:57844"/>
        <dbReference type="ChEBI" id="CHEBI:59789"/>
        <dbReference type="ChEBI" id="CHEBI:64428"/>
        <dbReference type="ChEBI" id="CHEBI:149473"/>
        <dbReference type="EC" id="2.8.1.6"/>
    </reaction>
</comment>
<evidence type="ECO:0000256" key="4">
    <source>
        <dbReference type="ARBA" id="ARBA00022485"/>
    </source>
</evidence>
<comment type="function">
    <text evidence="13">Catalyzes the conversion of dethiobiotin (DTB) to biotin by the insertion of a sulfur atom into dethiobiotin via a radical-based mechanism.</text>
</comment>
<dbReference type="PIRSF" id="PIRSF001619">
    <property type="entry name" value="Biotin_synth"/>
    <property type="match status" value="1"/>
</dbReference>
<name>A0A1G6JUL6_9BACT</name>
<evidence type="ECO:0000259" key="15">
    <source>
        <dbReference type="PROSITE" id="PS51918"/>
    </source>
</evidence>
<comment type="cofactor">
    <cofactor evidence="14">
        <name>[2Fe-2S] cluster</name>
        <dbReference type="ChEBI" id="CHEBI:190135"/>
    </cofactor>
    <text evidence="14">Binds 1 [2Fe-2S] cluster. The cluster is coordinated with 3 cysteines and 1 arginine.</text>
</comment>
<dbReference type="PANTHER" id="PTHR22976">
    <property type="entry name" value="BIOTIN SYNTHASE"/>
    <property type="match status" value="1"/>
</dbReference>
<comment type="cofactor">
    <cofactor evidence="13">
        <name>[2Fe-2S] cluster</name>
        <dbReference type="ChEBI" id="CHEBI:190135"/>
    </cofactor>
    <text evidence="13">Binds 1 [2Fe-2S] cluster. The cluster is coordinated with 3 cysteines and 1 arginine.</text>
</comment>
<feature type="binding site" evidence="13 14">
    <location>
        <position position="199"/>
    </location>
    <ligand>
        <name>[2Fe-2S] cluster</name>
        <dbReference type="ChEBI" id="CHEBI:190135"/>
    </ligand>
</feature>
<dbReference type="GO" id="GO:0009102">
    <property type="term" value="P:biotin biosynthetic process"/>
    <property type="evidence" value="ECO:0007669"/>
    <property type="project" value="UniProtKB-UniRule"/>
</dbReference>
<evidence type="ECO:0000256" key="11">
    <source>
        <dbReference type="ARBA" id="ARBA00023014"/>
    </source>
</evidence>
<dbReference type="InterPro" id="IPR002684">
    <property type="entry name" value="Biotin_synth/BioAB"/>
</dbReference>
<evidence type="ECO:0000256" key="6">
    <source>
        <dbReference type="ARBA" id="ARBA00022691"/>
    </source>
</evidence>
<gene>
    <name evidence="13" type="primary">bioB</name>
    <name evidence="16" type="ORF">SAMN05660835_00484</name>
</gene>
<keyword evidence="9 13" id="KW-0093">Biotin biosynthesis</keyword>
<dbReference type="SUPFAM" id="SSF102114">
    <property type="entry name" value="Radical SAM enzymes"/>
    <property type="match status" value="1"/>
</dbReference>
<dbReference type="HAMAP" id="MF_01694">
    <property type="entry name" value="BioB"/>
    <property type="match status" value="1"/>
</dbReference>
<dbReference type="PANTHER" id="PTHR22976:SF2">
    <property type="entry name" value="BIOTIN SYNTHASE, MITOCHONDRIAL"/>
    <property type="match status" value="1"/>
</dbReference>
<accession>A0A1G6JUL6</accession>
<dbReference type="CDD" id="cd01335">
    <property type="entry name" value="Radical_SAM"/>
    <property type="match status" value="1"/>
</dbReference>
<protein>
    <recommendedName>
        <fullName evidence="3 13">Biotin synthase</fullName>
        <ecNumber evidence="3 13">2.8.1.6</ecNumber>
    </recommendedName>
</protein>
<comment type="subunit">
    <text evidence="13">Homodimer.</text>
</comment>
<evidence type="ECO:0000256" key="2">
    <source>
        <dbReference type="ARBA" id="ARBA00010765"/>
    </source>
</evidence>
<dbReference type="SMART" id="SM00729">
    <property type="entry name" value="Elp3"/>
    <property type="match status" value="1"/>
</dbReference>
<dbReference type="InterPro" id="IPR010722">
    <property type="entry name" value="BATS_dom"/>
</dbReference>
<dbReference type="InterPro" id="IPR058240">
    <property type="entry name" value="rSAM_sf"/>
</dbReference>
<dbReference type="SFLD" id="SFLDG01278">
    <property type="entry name" value="biotin_synthase_like"/>
    <property type="match status" value="1"/>
</dbReference>
<evidence type="ECO:0000256" key="9">
    <source>
        <dbReference type="ARBA" id="ARBA00022756"/>
    </source>
</evidence>
<evidence type="ECO:0000313" key="17">
    <source>
        <dbReference type="Proteomes" id="UP000199411"/>
    </source>
</evidence>
<evidence type="ECO:0000256" key="5">
    <source>
        <dbReference type="ARBA" id="ARBA00022679"/>
    </source>
</evidence>
<organism evidence="16 17">
    <name type="scientific">Desulfurella multipotens</name>
    <dbReference type="NCBI Taxonomy" id="79269"/>
    <lineage>
        <taxon>Bacteria</taxon>
        <taxon>Pseudomonadati</taxon>
        <taxon>Campylobacterota</taxon>
        <taxon>Desulfurellia</taxon>
        <taxon>Desulfurellales</taxon>
        <taxon>Desulfurellaceae</taxon>
        <taxon>Desulfurella</taxon>
    </lineage>
</organism>
<keyword evidence="17" id="KW-1185">Reference proteome</keyword>
<dbReference type="InterPro" id="IPR013785">
    <property type="entry name" value="Aldolase_TIM"/>
</dbReference>
<evidence type="ECO:0000256" key="10">
    <source>
        <dbReference type="ARBA" id="ARBA00023004"/>
    </source>
</evidence>
<dbReference type="InterPro" id="IPR024177">
    <property type="entry name" value="Biotin_synthase"/>
</dbReference>
<feature type="binding site" evidence="13 14">
    <location>
        <position position="269"/>
    </location>
    <ligand>
        <name>[2Fe-2S] cluster</name>
        <dbReference type="ChEBI" id="CHEBI:190135"/>
    </ligand>
</feature>
<feature type="binding site" evidence="13 14">
    <location>
        <position position="67"/>
    </location>
    <ligand>
        <name>[4Fe-4S] cluster</name>
        <dbReference type="ChEBI" id="CHEBI:49883"/>
        <note>4Fe-4S-S-AdoMet</note>
    </ligand>
</feature>
<dbReference type="GO" id="GO:0004076">
    <property type="term" value="F:biotin synthase activity"/>
    <property type="evidence" value="ECO:0007669"/>
    <property type="project" value="UniProtKB-UniRule"/>
</dbReference>
<keyword evidence="6 13" id="KW-0949">S-adenosyl-L-methionine</keyword>
<dbReference type="GO" id="GO:0051539">
    <property type="term" value="F:4 iron, 4 sulfur cluster binding"/>
    <property type="evidence" value="ECO:0007669"/>
    <property type="project" value="UniProtKB-KW"/>
</dbReference>
<dbReference type="Proteomes" id="UP000199411">
    <property type="component" value="Unassembled WGS sequence"/>
</dbReference>
<keyword evidence="7 13" id="KW-0001">2Fe-2S</keyword>
<dbReference type="GO" id="GO:0051537">
    <property type="term" value="F:2 iron, 2 sulfur cluster binding"/>
    <property type="evidence" value="ECO:0007669"/>
    <property type="project" value="UniProtKB-KW"/>
</dbReference>
<evidence type="ECO:0000256" key="12">
    <source>
        <dbReference type="ARBA" id="ARBA00051157"/>
    </source>
</evidence>
<evidence type="ECO:0000313" key="16">
    <source>
        <dbReference type="EMBL" id="SDC22413.1"/>
    </source>
</evidence>
<dbReference type="EC" id="2.8.1.6" evidence="3 13"/>
<dbReference type="RefSeq" id="WP_092127938.1">
    <property type="nucleotide sequence ID" value="NZ_FMYU01000003.1"/>
</dbReference>
<keyword evidence="11 13" id="KW-0411">Iron-sulfur</keyword>
<dbReference type="PROSITE" id="PS51918">
    <property type="entry name" value="RADICAL_SAM"/>
    <property type="match status" value="1"/>
</dbReference>
<reference evidence="17" key="1">
    <citation type="submission" date="2016-10" db="EMBL/GenBank/DDBJ databases">
        <authorList>
            <person name="Varghese N."/>
            <person name="Submissions S."/>
        </authorList>
    </citation>
    <scope>NUCLEOTIDE SEQUENCE [LARGE SCALE GENOMIC DNA]</scope>
    <source>
        <strain evidence="17">DSM 8415</strain>
    </source>
</reference>
<evidence type="ECO:0000256" key="1">
    <source>
        <dbReference type="ARBA" id="ARBA00004942"/>
    </source>
</evidence>
<keyword evidence="10 13" id="KW-0408">Iron</keyword>
<dbReference type="InterPro" id="IPR006638">
    <property type="entry name" value="Elp3/MiaA/NifB-like_rSAM"/>
</dbReference>
<dbReference type="Pfam" id="PF04055">
    <property type="entry name" value="Radical_SAM"/>
    <property type="match status" value="1"/>
</dbReference>
<feature type="domain" description="Radical SAM core" evidence="15">
    <location>
        <begin position="45"/>
        <end position="274"/>
    </location>
</feature>
<keyword evidence="8 13" id="KW-0479">Metal-binding</keyword>
<sequence length="325" mass="36524">MHLDKLFDKALEKNIDFNNAMDILKTPQNAMLDLFSVSNKLRQFFKGNTISLCSIVNAKSGRCSENCAFCAQSAHFNTNIESYDFLPPSTIEQKAKYIANYPVERFSIVTSGLSLNNKQDFENLKISINKISKLALIPGVSIGLQTKNQLLELKKAGLLEFHHNLETSREFFPKICTTHSYDDDVNTVKVAKQLGFYVCSGGIFGIGESLEDRISLAFELKNLDVDSIPVNFLISIKGTPLENQKPLEPFEALKIISMFRFIMPDKDIRVCGGREHVLKQLHALVFFAGANGIMVSDYLTQKGRSIQDDLDMIKNLGLNVNPQRF</sequence>
<comment type="similarity">
    <text evidence="2 13">Belongs to the radical SAM superfamily. Biotin synthase family.</text>
</comment>
<dbReference type="Pfam" id="PF06968">
    <property type="entry name" value="BATS"/>
    <property type="match status" value="1"/>
</dbReference>
<comment type="pathway">
    <text evidence="1 13">Cofactor biosynthesis; biotin biosynthesis; biotin from 7,8-diaminononanoate: step 2/2.</text>
</comment>
<evidence type="ECO:0000256" key="7">
    <source>
        <dbReference type="ARBA" id="ARBA00022714"/>
    </source>
</evidence>
<dbReference type="AlphaFoldDB" id="A0A1G6JUL6"/>
<dbReference type="OrthoDB" id="9786826at2"/>
<evidence type="ECO:0000256" key="8">
    <source>
        <dbReference type="ARBA" id="ARBA00022723"/>
    </source>
</evidence>